<keyword evidence="3" id="KW-1185">Reference proteome</keyword>
<proteinExistence type="predicted"/>
<feature type="transmembrane region" description="Helical" evidence="1">
    <location>
        <begin position="73"/>
        <end position="94"/>
    </location>
</feature>
<keyword evidence="1" id="KW-0472">Membrane</keyword>
<feature type="transmembrane region" description="Helical" evidence="1">
    <location>
        <begin position="106"/>
        <end position="127"/>
    </location>
</feature>
<organism evidence="2 3">
    <name type="scientific">Leeuwenhoekiella aequorea</name>
    <dbReference type="NCBI Taxonomy" id="283736"/>
    <lineage>
        <taxon>Bacteria</taxon>
        <taxon>Pseudomonadati</taxon>
        <taxon>Bacteroidota</taxon>
        <taxon>Flavobacteriia</taxon>
        <taxon>Flavobacteriales</taxon>
        <taxon>Flavobacteriaceae</taxon>
        <taxon>Leeuwenhoekiella</taxon>
    </lineage>
</organism>
<dbReference type="Pfam" id="PF19665">
    <property type="entry name" value="DUF6168"/>
    <property type="match status" value="1"/>
</dbReference>
<evidence type="ECO:0000313" key="3">
    <source>
        <dbReference type="Proteomes" id="UP000289238"/>
    </source>
</evidence>
<keyword evidence="1" id="KW-1133">Transmembrane helix</keyword>
<gene>
    <name evidence="2" type="ORF">DSM00_159</name>
</gene>
<accession>A0A4Q0PCJ8</accession>
<dbReference type="AlphaFoldDB" id="A0A4Q0PCJ8"/>
<evidence type="ECO:0000313" key="2">
    <source>
        <dbReference type="EMBL" id="RXG24371.1"/>
    </source>
</evidence>
<evidence type="ECO:0000256" key="1">
    <source>
        <dbReference type="SAM" id="Phobius"/>
    </source>
</evidence>
<comment type="caution">
    <text evidence="2">The sequence shown here is derived from an EMBL/GenBank/DDBJ whole genome shotgun (WGS) entry which is preliminary data.</text>
</comment>
<feature type="transmembrane region" description="Helical" evidence="1">
    <location>
        <begin position="40"/>
        <end position="61"/>
    </location>
</feature>
<name>A0A4Q0PCJ8_9FLAO</name>
<dbReference type="EMBL" id="QOVM01000001">
    <property type="protein sequence ID" value="RXG24371.1"/>
    <property type="molecule type" value="Genomic_DNA"/>
</dbReference>
<dbReference type="OrthoDB" id="1451440at2"/>
<dbReference type="InterPro" id="IPR046166">
    <property type="entry name" value="DUF6168"/>
</dbReference>
<sequence>MLTKRLVTYFVIIAALFLLGYFIHTALLSSLEIEHPFSLLNIYLFQAIATLVICVGFELIASFSKRFSDQLGFIYLATMIGKIGIFCLVFKNTLFSGVVLSKAESLSLLIPIFIYLIYEVIAITKILNRNA</sequence>
<protein>
    <submittedName>
        <fullName evidence="2">Uncharacterized protein</fullName>
    </submittedName>
</protein>
<feature type="transmembrane region" description="Helical" evidence="1">
    <location>
        <begin position="7"/>
        <end position="28"/>
    </location>
</feature>
<dbReference type="Proteomes" id="UP000289238">
    <property type="component" value="Unassembled WGS sequence"/>
</dbReference>
<dbReference type="RefSeq" id="WP_128756117.1">
    <property type="nucleotide sequence ID" value="NZ_QOVM01000001.1"/>
</dbReference>
<reference evidence="2 3" key="1">
    <citation type="submission" date="2018-07" db="EMBL/GenBank/DDBJ databases">
        <title>Leeuwenhoekiella genomics.</title>
        <authorList>
            <person name="Tahon G."/>
            <person name="Willems A."/>
        </authorList>
    </citation>
    <scope>NUCLEOTIDE SEQUENCE [LARGE SCALE GENOMIC DNA]</scope>
    <source>
        <strain evidence="2 3">LMG 22550</strain>
    </source>
</reference>
<keyword evidence="1" id="KW-0812">Transmembrane</keyword>